<protein>
    <submittedName>
        <fullName evidence="4">AAA domain-containing protein</fullName>
    </submittedName>
</protein>
<dbReference type="Pfam" id="PF17863">
    <property type="entry name" value="AAA_lid_2"/>
    <property type="match status" value="1"/>
</dbReference>
<dbReference type="Proteomes" id="UP000469215">
    <property type="component" value="Unassembled WGS sequence"/>
</dbReference>
<evidence type="ECO:0000313" key="5">
    <source>
        <dbReference type="Proteomes" id="UP000469215"/>
    </source>
</evidence>
<organism evidence="4 5">
    <name type="scientific">Brevibacterium rongguiense</name>
    <dbReference type="NCBI Taxonomy" id="2695267"/>
    <lineage>
        <taxon>Bacteria</taxon>
        <taxon>Bacillati</taxon>
        <taxon>Actinomycetota</taxon>
        <taxon>Actinomycetes</taxon>
        <taxon>Micrococcales</taxon>
        <taxon>Brevibacteriaceae</taxon>
        <taxon>Brevibacterium</taxon>
    </lineage>
</organism>
<dbReference type="InterPro" id="IPR027417">
    <property type="entry name" value="P-loop_NTPase"/>
</dbReference>
<dbReference type="PANTHER" id="PTHR42759:SF1">
    <property type="entry name" value="MAGNESIUM-CHELATASE SUBUNIT CHLD"/>
    <property type="match status" value="1"/>
</dbReference>
<dbReference type="SUPFAM" id="SSF52540">
    <property type="entry name" value="P-loop containing nucleoside triphosphate hydrolases"/>
    <property type="match status" value="1"/>
</dbReference>
<feature type="domain" description="ChlI/MoxR AAA lid" evidence="3">
    <location>
        <begin position="304"/>
        <end position="369"/>
    </location>
</feature>
<dbReference type="PANTHER" id="PTHR42759">
    <property type="entry name" value="MOXR FAMILY PROTEIN"/>
    <property type="match status" value="1"/>
</dbReference>
<feature type="compositionally biased region" description="Low complexity" evidence="1">
    <location>
        <begin position="33"/>
        <end position="45"/>
    </location>
</feature>
<dbReference type="GO" id="GO:0016887">
    <property type="term" value="F:ATP hydrolysis activity"/>
    <property type="evidence" value="ECO:0007669"/>
    <property type="project" value="InterPro"/>
</dbReference>
<sequence>MTAPAHSPQAHPLAGTRGAEPWPGPAPVRRTAQGRARSAGPAGARTTPPHSRTDPDADAALAAIDRCLDAALVGQHRLRETLLLGLLTGGHVLLESVPGLAKTTGAQALAHAVDGTFSRIQGTPDLLPSDIIGAQVLSDGRFETRLGPVHANIVLLDEINRSSAKTQSAMLEAMAEKQTTIGGQRFELPDPFLVLATQNPLDQEGTYALPEAQLDRFALKDVLAYPTQAEELEMLRRLEAGTLGTGDGADRRACSLAQVRTLRAAAAATYIDPAISRYIVAIVAATRTGGRTGRTPPPRLGALAEHIACGASPRASIAFTACAKALALLRGRAFVIPEDVADLAPRVLCHRIGLTFEARALEVRPRDIVAAVVGAVRAP</sequence>
<evidence type="ECO:0000259" key="3">
    <source>
        <dbReference type="Pfam" id="PF17863"/>
    </source>
</evidence>
<dbReference type="InterPro" id="IPR041628">
    <property type="entry name" value="ChlI/MoxR_AAA_lid"/>
</dbReference>
<dbReference type="InterPro" id="IPR050764">
    <property type="entry name" value="CbbQ/NirQ/NorQ/GpvN"/>
</dbReference>
<reference evidence="4 5" key="1">
    <citation type="submission" date="2020-01" db="EMBL/GenBank/DDBJ databases">
        <authorList>
            <person name="Deng T."/>
        </authorList>
    </citation>
    <scope>NUCLEOTIDE SEQUENCE [LARGE SCALE GENOMIC DNA]</scope>
    <source>
        <strain evidence="4 5">5221</strain>
    </source>
</reference>
<accession>A0A6N9H4I1</accession>
<feature type="region of interest" description="Disordered" evidence="1">
    <location>
        <begin position="1"/>
        <end position="56"/>
    </location>
</feature>
<name>A0A6N9H4I1_9MICO</name>
<dbReference type="GO" id="GO:0005524">
    <property type="term" value="F:ATP binding"/>
    <property type="evidence" value="ECO:0007669"/>
    <property type="project" value="InterPro"/>
</dbReference>
<feature type="domain" description="ATPase AAA-3" evidence="2">
    <location>
        <begin position="91"/>
        <end position="218"/>
    </location>
</feature>
<evidence type="ECO:0000256" key="1">
    <source>
        <dbReference type="SAM" id="MobiDB-lite"/>
    </source>
</evidence>
<gene>
    <name evidence="4" type="ORF">GSY69_01795</name>
</gene>
<dbReference type="RefSeq" id="WP_160952179.1">
    <property type="nucleotide sequence ID" value="NZ_WWEQ01000004.1"/>
</dbReference>
<comment type="caution">
    <text evidence="4">The sequence shown here is derived from an EMBL/GenBank/DDBJ whole genome shotgun (WGS) entry which is preliminary data.</text>
</comment>
<dbReference type="Gene3D" id="3.40.50.300">
    <property type="entry name" value="P-loop containing nucleotide triphosphate hydrolases"/>
    <property type="match status" value="1"/>
</dbReference>
<proteinExistence type="predicted"/>
<dbReference type="CDD" id="cd00009">
    <property type="entry name" value="AAA"/>
    <property type="match status" value="1"/>
</dbReference>
<dbReference type="AlphaFoldDB" id="A0A6N9H4I1"/>
<evidence type="ECO:0000259" key="2">
    <source>
        <dbReference type="Pfam" id="PF07726"/>
    </source>
</evidence>
<dbReference type="PIRSF" id="PIRSF002849">
    <property type="entry name" value="AAA_ATPase_chaperone_MoxR_prd"/>
    <property type="match status" value="1"/>
</dbReference>
<keyword evidence="5" id="KW-1185">Reference proteome</keyword>
<evidence type="ECO:0000313" key="4">
    <source>
        <dbReference type="EMBL" id="MYM18741.1"/>
    </source>
</evidence>
<dbReference type="EMBL" id="WWEQ01000004">
    <property type="protein sequence ID" value="MYM18741.1"/>
    <property type="molecule type" value="Genomic_DNA"/>
</dbReference>
<dbReference type="InterPro" id="IPR011703">
    <property type="entry name" value="ATPase_AAA-3"/>
</dbReference>
<dbReference type="Pfam" id="PF07726">
    <property type="entry name" value="AAA_3"/>
    <property type="match status" value="1"/>
</dbReference>
<dbReference type="Gene3D" id="1.10.8.80">
    <property type="entry name" value="Magnesium chelatase subunit I, C-Terminal domain"/>
    <property type="match status" value="1"/>
</dbReference>